<proteinExistence type="predicted"/>
<dbReference type="Proteomes" id="UP000056453">
    <property type="component" value="Unassembled WGS sequence"/>
</dbReference>
<reference evidence="1 2" key="1">
    <citation type="submission" date="2015-11" db="EMBL/GenBank/DDBJ databases">
        <title>Expanding the genomic diversity of Burkholderia species for the development of highly accurate diagnostics.</title>
        <authorList>
            <person name="Sahl J."/>
            <person name="Keim P."/>
            <person name="Wagner D."/>
        </authorList>
    </citation>
    <scope>NUCLEOTIDE SEQUENCE [LARGE SCALE GENOMIC DNA]</scope>
    <source>
        <strain evidence="1 2">MSMB1808WGS</strain>
    </source>
</reference>
<evidence type="ECO:0000313" key="1">
    <source>
        <dbReference type="EMBL" id="KVP98250.1"/>
    </source>
</evidence>
<sequence>MNANEYLKYWNLVEPLMRSKLELLKRMLEGQTEYTLSSIYQHGDEEFKVSLDLRRDDIIVLGMDFVLLDADVNGAEEGVGVKLDLIGYGALVLGGYAPFNYTEDAFTTELDEVKRRVEQLDVGELLLYILNEALTNEQLNKELAEAA</sequence>
<name>A0AAW3MZ32_9BURK</name>
<dbReference type="EMBL" id="LPBJ01000047">
    <property type="protein sequence ID" value="KVP98250.1"/>
    <property type="molecule type" value="Genomic_DNA"/>
</dbReference>
<organism evidence="1 2">
    <name type="scientific">Burkholderia ubonensis</name>
    <dbReference type="NCBI Taxonomy" id="101571"/>
    <lineage>
        <taxon>Bacteria</taxon>
        <taxon>Pseudomonadati</taxon>
        <taxon>Pseudomonadota</taxon>
        <taxon>Betaproteobacteria</taxon>
        <taxon>Burkholderiales</taxon>
        <taxon>Burkholderiaceae</taxon>
        <taxon>Burkholderia</taxon>
        <taxon>Burkholderia cepacia complex</taxon>
    </lineage>
</organism>
<protein>
    <submittedName>
        <fullName evidence="1">Uncharacterized protein</fullName>
    </submittedName>
</protein>
<accession>A0AAW3MZ32</accession>
<keyword evidence="2" id="KW-1185">Reference proteome</keyword>
<gene>
    <name evidence="1" type="ORF">WJ96_06925</name>
</gene>
<dbReference type="RefSeq" id="WP_059925399.1">
    <property type="nucleotide sequence ID" value="NZ_LPBG01000047.1"/>
</dbReference>
<evidence type="ECO:0000313" key="2">
    <source>
        <dbReference type="Proteomes" id="UP000056453"/>
    </source>
</evidence>
<dbReference type="AlphaFoldDB" id="A0AAW3MZ32"/>
<comment type="caution">
    <text evidence="1">The sequence shown here is derived from an EMBL/GenBank/DDBJ whole genome shotgun (WGS) entry which is preliminary data.</text>
</comment>